<dbReference type="Gene3D" id="1.25.40.990">
    <property type="match status" value="1"/>
</dbReference>
<dbReference type="GO" id="GO:0008541">
    <property type="term" value="C:proteasome regulatory particle, lid subcomplex"/>
    <property type="evidence" value="ECO:0007669"/>
    <property type="project" value="TreeGrafter"/>
</dbReference>
<gene>
    <name evidence="3" type="ORF">DAPK24_047110</name>
</gene>
<dbReference type="GO" id="GO:0005829">
    <property type="term" value="C:cytosol"/>
    <property type="evidence" value="ECO:0007669"/>
    <property type="project" value="TreeGrafter"/>
</dbReference>
<evidence type="ECO:0000313" key="4">
    <source>
        <dbReference type="Proteomes" id="UP001378960"/>
    </source>
</evidence>
<feature type="domain" description="CSN8/PSMD8/EIF3K" evidence="2">
    <location>
        <begin position="98"/>
        <end position="238"/>
    </location>
</feature>
<dbReference type="EMBL" id="BTGB01000009">
    <property type="protein sequence ID" value="GMM48113.1"/>
    <property type="molecule type" value="Genomic_DNA"/>
</dbReference>
<dbReference type="AlphaFoldDB" id="A0AAV5RA65"/>
<reference evidence="3 4" key="1">
    <citation type="journal article" date="2023" name="Elife">
        <title>Identification of key yeast species and microbe-microbe interactions impacting larval growth of Drosophila in the wild.</title>
        <authorList>
            <person name="Mure A."/>
            <person name="Sugiura Y."/>
            <person name="Maeda R."/>
            <person name="Honda K."/>
            <person name="Sakurai N."/>
            <person name="Takahashi Y."/>
            <person name="Watada M."/>
            <person name="Katoh T."/>
            <person name="Gotoh A."/>
            <person name="Gotoh Y."/>
            <person name="Taniguchi I."/>
            <person name="Nakamura K."/>
            <person name="Hayashi T."/>
            <person name="Katayama T."/>
            <person name="Uemura T."/>
            <person name="Hattori Y."/>
        </authorList>
    </citation>
    <scope>NUCLEOTIDE SEQUENCE [LARGE SCALE GENOMIC DNA]</scope>
    <source>
        <strain evidence="3 4">PK-24</strain>
    </source>
</reference>
<comment type="caution">
    <text evidence="3">The sequence shown here is derived from an EMBL/GenBank/DDBJ whole genome shotgun (WGS) entry which is preliminary data.</text>
</comment>
<dbReference type="PANTHER" id="PTHR12387:SF0">
    <property type="entry name" value="26S PROTEASOME NON-ATPASE REGULATORY SUBUNIT 8"/>
    <property type="match status" value="1"/>
</dbReference>
<evidence type="ECO:0000256" key="1">
    <source>
        <dbReference type="ARBA" id="ARBA00022942"/>
    </source>
</evidence>
<protein>
    <submittedName>
        <fullName evidence="3">Proteasome regulatory particle lid subunit</fullName>
    </submittedName>
</protein>
<organism evidence="3 4">
    <name type="scientific">Pichia kluyveri</name>
    <name type="common">Yeast</name>
    <dbReference type="NCBI Taxonomy" id="36015"/>
    <lineage>
        <taxon>Eukaryota</taxon>
        <taxon>Fungi</taxon>
        <taxon>Dikarya</taxon>
        <taxon>Ascomycota</taxon>
        <taxon>Saccharomycotina</taxon>
        <taxon>Pichiomycetes</taxon>
        <taxon>Pichiales</taxon>
        <taxon>Pichiaceae</taxon>
        <taxon>Pichia</taxon>
    </lineage>
</organism>
<name>A0AAV5RA65_PICKL</name>
<accession>A0AAV5RA65</accession>
<keyword evidence="4" id="KW-1185">Reference proteome</keyword>
<keyword evidence="1 3" id="KW-0647">Proteasome</keyword>
<dbReference type="InterPro" id="IPR006746">
    <property type="entry name" value="26S_Psome_Rpn12"/>
</dbReference>
<dbReference type="SUPFAM" id="SSF46785">
    <property type="entry name" value="Winged helix' DNA-binding domain"/>
    <property type="match status" value="1"/>
</dbReference>
<dbReference type="InterPro" id="IPR033464">
    <property type="entry name" value="CSN8_PSD8_EIF3K"/>
</dbReference>
<dbReference type="GO" id="GO:0043161">
    <property type="term" value="P:proteasome-mediated ubiquitin-dependent protein catabolic process"/>
    <property type="evidence" value="ECO:0007669"/>
    <property type="project" value="TreeGrafter"/>
</dbReference>
<dbReference type="InterPro" id="IPR036390">
    <property type="entry name" value="WH_DNA-bd_sf"/>
</dbReference>
<evidence type="ECO:0000313" key="3">
    <source>
        <dbReference type="EMBL" id="GMM48113.1"/>
    </source>
</evidence>
<dbReference type="Pfam" id="PF10075">
    <property type="entry name" value="CSN8_PSD8_EIF3K"/>
    <property type="match status" value="1"/>
</dbReference>
<dbReference type="PANTHER" id="PTHR12387">
    <property type="entry name" value="26S PROTEASOME NON-ATPASE REGULATORY SUBUNIT 8"/>
    <property type="match status" value="1"/>
</dbReference>
<dbReference type="Proteomes" id="UP001378960">
    <property type="component" value="Unassembled WGS sequence"/>
</dbReference>
<sequence>MSLEQLTTKLTEHFQKEDYETCFKLLTPIKIQLIEHNLLVPNFQSKINPNDLQITMSILEIGALISINLFKMDEFSNYIIQLKPFYEINELNSRSNQKNKLLSLNLLYLLTKGDLAMFHIELENFQNFNLNVDDLEKDEFLSIPIKFEKWIIDGDFNKVNEILSKKNNFPCKEFNIFEPGLLNSIRINISNNIELVYKQLPIENLKILLFLNEISEVKEFIDQYGWKFEKNIVYFDKNELKFEDNINDDREIIKNSLIYAKEMETII</sequence>
<evidence type="ECO:0000259" key="2">
    <source>
        <dbReference type="Pfam" id="PF10075"/>
    </source>
</evidence>
<proteinExistence type="predicted"/>
<dbReference type="GO" id="GO:0005634">
    <property type="term" value="C:nucleus"/>
    <property type="evidence" value="ECO:0007669"/>
    <property type="project" value="TreeGrafter"/>
</dbReference>